<keyword evidence="3" id="KW-0863">Zinc-finger</keyword>
<feature type="repeat" description="Filamin" evidence="5">
    <location>
        <begin position="55"/>
        <end position="111"/>
    </location>
</feature>
<dbReference type="SUPFAM" id="SSF101898">
    <property type="entry name" value="NHL repeat"/>
    <property type="match status" value="1"/>
</dbReference>
<feature type="repeat" description="NHL" evidence="6">
    <location>
        <begin position="307"/>
        <end position="350"/>
    </location>
</feature>
<name>A0A6P8IEB3_ACTTE</name>
<dbReference type="InterPro" id="IPR050952">
    <property type="entry name" value="TRIM-NHL_E3_ligases"/>
</dbReference>
<evidence type="ECO:0000256" key="5">
    <source>
        <dbReference type="PROSITE-ProRule" id="PRU00087"/>
    </source>
</evidence>
<keyword evidence="1" id="KW-0479">Metal-binding</keyword>
<dbReference type="GO" id="GO:0005737">
    <property type="term" value="C:cytoplasm"/>
    <property type="evidence" value="ECO:0007669"/>
    <property type="project" value="UniProtKB-SubCell"/>
</dbReference>
<proteinExistence type="predicted"/>
<dbReference type="InParanoid" id="A0A6P8IEB3"/>
<feature type="repeat" description="NHL" evidence="6">
    <location>
        <begin position="121"/>
        <end position="164"/>
    </location>
</feature>
<dbReference type="GO" id="GO:0000209">
    <property type="term" value="P:protein polyubiquitination"/>
    <property type="evidence" value="ECO:0007669"/>
    <property type="project" value="TreeGrafter"/>
</dbReference>
<dbReference type="InterPro" id="IPR011042">
    <property type="entry name" value="6-blade_b-propeller_TolB-like"/>
</dbReference>
<dbReference type="SUPFAM" id="SSF81296">
    <property type="entry name" value="E set domains"/>
    <property type="match status" value="1"/>
</dbReference>
<dbReference type="InterPro" id="IPR013783">
    <property type="entry name" value="Ig-like_fold"/>
</dbReference>
<dbReference type="GO" id="GO:0061630">
    <property type="term" value="F:ubiquitin protein ligase activity"/>
    <property type="evidence" value="ECO:0007669"/>
    <property type="project" value="TreeGrafter"/>
</dbReference>
<keyword evidence="2" id="KW-0677">Repeat</keyword>
<accession>A0A6P8IEB3</accession>
<dbReference type="PROSITE" id="PS51125">
    <property type="entry name" value="NHL"/>
    <property type="match status" value="2"/>
</dbReference>
<evidence type="ECO:0000256" key="4">
    <source>
        <dbReference type="ARBA" id="ARBA00022833"/>
    </source>
</evidence>
<dbReference type="Proteomes" id="UP000515163">
    <property type="component" value="Unplaced"/>
</dbReference>
<keyword evidence="7" id="KW-1185">Reference proteome</keyword>
<dbReference type="SMART" id="SM00557">
    <property type="entry name" value="IG_FLMN"/>
    <property type="match status" value="1"/>
</dbReference>
<dbReference type="Pfam" id="PF01436">
    <property type="entry name" value="NHL"/>
    <property type="match status" value="1"/>
</dbReference>
<gene>
    <name evidence="8" type="primary">LOC116300355</name>
</gene>
<dbReference type="Pfam" id="PF00630">
    <property type="entry name" value="Filamin"/>
    <property type="match status" value="1"/>
</dbReference>
<dbReference type="InterPro" id="IPR014756">
    <property type="entry name" value="Ig_E-set"/>
</dbReference>
<sequence>MQSLLDIGRIVKNVTDPARSTIESVKKGPRGFINECKIITRNTEGEVCPTRIESIDVRIKDVEGNEVEKKMSEEQTGKYRVSFKPQKSGRHEIQVNIGREKIKNSPQNVEILDVKELFKPVKTFGGRGSGRGQLNYSYSIAVSDNGEIAIADCRNHRIPIFSLDGNYLREFGRKGTGEGQLYYPFGVVFNENRIIVSDGPHGKGRLQEFDLNDTYVRTNYRHDQWFVPRGMCVNDDKNIAVCCWGKQELGIKPSIKVLSKQGDLVHEFDMPDKTEHPRYITYGNGKYFVSCLDINYVIVFDVNGVFLYKFGEEGERDGQFNGVGGLAVYGPEMILVCDRYNNRVQRFTQEGQFIRSFGSRGSGVGQMYGPVDVVVTADCRVFVLEWLSNRVTVYW</sequence>
<keyword evidence="4" id="KW-0862">Zinc</keyword>
<protein>
    <submittedName>
        <fullName evidence="8">E3 ubiquitin-protein ligase TRIM71-like</fullName>
    </submittedName>
</protein>
<evidence type="ECO:0000256" key="3">
    <source>
        <dbReference type="ARBA" id="ARBA00022771"/>
    </source>
</evidence>
<evidence type="ECO:0000256" key="2">
    <source>
        <dbReference type="ARBA" id="ARBA00022737"/>
    </source>
</evidence>
<dbReference type="InterPro" id="IPR001298">
    <property type="entry name" value="Filamin/ABP280_rpt"/>
</dbReference>
<dbReference type="InterPro" id="IPR001258">
    <property type="entry name" value="NHL_repeat"/>
</dbReference>
<evidence type="ECO:0000313" key="8">
    <source>
        <dbReference type="RefSeq" id="XP_031565072.1"/>
    </source>
</evidence>
<dbReference type="InterPro" id="IPR017868">
    <property type="entry name" value="Filamin/ABP280_repeat-like"/>
</dbReference>
<dbReference type="RefSeq" id="XP_031565072.1">
    <property type="nucleotide sequence ID" value="XM_031709212.1"/>
</dbReference>
<dbReference type="Gene3D" id="2.60.40.10">
    <property type="entry name" value="Immunoglobulins"/>
    <property type="match status" value="1"/>
</dbReference>
<reference evidence="8" key="1">
    <citation type="submission" date="2025-08" db="UniProtKB">
        <authorList>
            <consortium name="RefSeq"/>
        </authorList>
    </citation>
    <scope>IDENTIFICATION</scope>
    <source>
        <tissue evidence="8">Tentacle</tissue>
    </source>
</reference>
<dbReference type="PANTHER" id="PTHR24104:SF57">
    <property type="entry name" value="BEE-MILK PROTEIN"/>
    <property type="match status" value="1"/>
</dbReference>
<evidence type="ECO:0000256" key="6">
    <source>
        <dbReference type="PROSITE-ProRule" id="PRU00504"/>
    </source>
</evidence>
<dbReference type="AlphaFoldDB" id="A0A6P8IEB3"/>
<evidence type="ECO:0000256" key="1">
    <source>
        <dbReference type="ARBA" id="ARBA00022723"/>
    </source>
</evidence>
<dbReference type="PROSITE" id="PS50194">
    <property type="entry name" value="FILAMIN_REPEAT"/>
    <property type="match status" value="1"/>
</dbReference>
<dbReference type="OrthoDB" id="5980183at2759"/>
<dbReference type="GeneID" id="116300355"/>
<evidence type="ECO:0000313" key="7">
    <source>
        <dbReference type="Proteomes" id="UP000515163"/>
    </source>
</evidence>
<dbReference type="PANTHER" id="PTHR24104">
    <property type="entry name" value="E3 UBIQUITIN-PROTEIN LIGASE NHLRC1-RELATED"/>
    <property type="match status" value="1"/>
</dbReference>
<dbReference type="KEGG" id="aten:116300355"/>
<dbReference type="Gene3D" id="2.120.10.30">
    <property type="entry name" value="TolB, C-terminal domain"/>
    <property type="match status" value="2"/>
</dbReference>
<dbReference type="GO" id="GO:0043161">
    <property type="term" value="P:proteasome-mediated ubiquitin-dependent protein catabolic process"/>
    <property type="evidence" value="ECO:0007669"/>
    <property type="project" value="TreeGrafter"/>
</dbReference>
<dbReference type="GO" id="GO:0008270">
    <property type="term" value="F:zinc ion binding"/>
    <property type="evidence" value="ECO:0007669"/>
    <property type="project" value="UniProtKB-KW"/>
</dbReference>
<organism evidence="7 8">
    <name type="scientific">Actinia tenebrosa</name>
    <name type="common">Australian red waratah sea anemone</name>
    <dbReference type="NCBI Taxonomy" id="6105"/>
    <lineage>
        <taxon>Eukaryota</taxon>
        <taxon>Metazoa</taxon>
        <taxon>Cnidaria</taxon>
        <taxon>Anthozoa</taxon>
        <taxon>Hexacorallia</taxon>
        <taxon>Actiniaria</taxon>
        <taxon>Actiniidae</taxon>
        <taxon>Actinia</taxon>
    </lineage>
</organism>